<dbReference type="AlphaFoldDB" id="A0AAJ2BS74"/>
<gene>
    <name evidence="3" type="ORF">J2W88_002823</name>
    <name evidence="4" type="ORF">J2W93_003611</name>
</gene>
<dbReference type="Proteomes" id="UP001253458">
    <property type="component" value="Unassembled WGS sequence"/>
</dbReference>
<dbReference type="EMBL" id="JAVDTL010000004">
    <property type="protein sequence ID" value="MDR6767542.1"/>
    <property type="molecule type" value="Genomic_DNA"/>
</dbReference>
<dbReference type="Gene3D" id="3.40.50.1820">
    <property type="entry name" value="alpha/beta hydrolase"/>
    <property type="match status" value="1"/>
</dbReference>
<keyword evidence="5" id="KW-1185">Reference proteome</keyword>
<name>A0AAJ2BS74_ACIDE</name>
<evidence type="ECO:0000256" key="1">
    <source>
        <dbReference type="SAM" id="SignalP"/>
    </source>
</evidence>
<dbReference type="InterPro" id="IPR050266">
    <property type="entry name" value="AB_hydrolase_sf"/>
</dbReference>
<evidence type="ECO:0000259" key="2">
    <source>
        <dbReference type="Pfam" id="PF00561"/>
    </source>
</evidence>
<sequence>MTRWHWASLLLAVCLSGCASLPGATTDTVDGRTVEYVQAGQGTPVVVFENGLGARLDWWAKVWPDTVAETRALAYNRAGYGRSDASPLPRDGAQVVQELRALLQARQLPPPYVLVGHSLGGLYMQLYARQYPAEVAALVLVDSTHPEQMRGAGNPDLWPTWLKVAFRLGTSDVVKQELAALDATGQRVASLPVDPSVPVFVLSALQTPGASSALAEDVRQKRADFAHLYPGSTQVWVDSGHGIPLEKPEAVVSAIRAALQAARAPR</sequence>
<proteinExistence type="predicted"/>
<evidence type="ECO:0000313" key="5">
    <source>
        <dbReference type="Proteomes" id="UP001249076"/>
    </source>
</evidence>
<dbReference type="PANTHER" id="PTHR43798">
    <property type="entry name" value="MONOACYLGLYCEROL LIPASE"/>
    <property type="match status" value="1"/>
</dbReference>
<evidence type="ECO:0000313" key="3">
    <source>
        <dbReference type="EMBL" id="MDR6767542.1"/>
    </source>
</evidence>
<dbReference type="SUPFAM" id="SSF53474">
    <property type="entry name" value="alpha/beta-Hydrolases"/>
    <property type="match status" value="1"/>
</dbReference>
<dbReference type="EMBL" id="JAVDTS010000005">
    <property type="protein sequence ID" value="MDR6838764.1"/>
    <property type="molecule type" value="Genomic_DNA"/>
</dbReference>
<accession>A0AAJ2BS74</accession>
<comment type="caution">
    <text evidence="3">The sequence shown here is derived from an EMBL/GenBank/DDBJ whole genome shotgun (WGS) entry which is preliminary data.</text>
</comment>
<dbReference type="GO" id="GO:0016020">
    <property type="term" value="C:membrane"/>
    <property type="evidence" value="ECO:0007669"/>
    <property type="project" value="TreeGrafter"/>
</dbReference>
<protein>
    <submittedName>
        <fullName evidence="3">Pimeloyl-ACP methyl ester carboxylesterase</fullName>
    </submittedName>
</protein>
<evidence type="ECO:0000313" key="4">
    <source>
        <dbReference type="EMBL" id="MDR6838764.1"/>
    </source>
</evidence>
<dbReference type="RefSeq" id="WP_209820010.1">
    <property type="nucleotide sequence ID" value="NZ_JAVDTL010000004.1"/>
</dbReference>
<feature type="chain" id="PRO_5042552574" evidence="1">
    <location>
        <begin position="20"/>
        <end position="266"/>
    </location>
</feature>
<dbReference type="PRINTS" id="PR00111">
    <property type="entry name" value="ABHYDROLASE"/>
</dbReference>
<dbReference type="Pfam" id="PF00561">
    <property type="entry name" value="Abhydrolase_1"/>
    <property type="match status" value="1"/>
</dbReference>
<evidence type="ECO:0000313" key="6">
    <source>
        <dbReference type="Proteomes" id="UP001253458"/>
    </source>
</evidence>
<feature type="domain" description="AB hydrolase-1" evidence="2">
    <location>
        <begin position="44"/>
        <end position="191"/>
    </location>
</feature>
<dbReference type="InterPro" id="IPR029058">
    <property type="entry name" value="AB_hydrolase_fold"/>
</dbReference>
<dbReference type="PANTHER" id="PTHR43798:SF33">
    <property type="entry name" value="HYDROLASE, PUTATIVE (AFU_ORTHOLOGUE AFUA_2G14860)-RELATED"/>
    <property type="match status" value="1"/>
</dbReference>
<dbReference type="InterPro" id="IPR000073">
    <property type="entry name" value="AB_hydrolase_1"/>
</dbReference>
<organism evidence="3 6">
    <name type="scientific">Acidovorax delafieldii</name>
    <name type="common">Pseudomonas delafieldii</name>
    <dbReference type="NCBI Taxonomy" id="47920"/>
    <lineage>
        <taxon>Bacteria</taxon>
        <taxon>Pseudomonadati</taxon>
        <taxon>Pseudomonadota</taxon>
        <taxon>Betaproteobacteria</taxon>
        <taxon>Burkholderiales</taxon>
        <taxon>Comamonadaceae</taxon>
        <taxon>Acidovorax</taxon>
    </lineage>
</organism>
<reference evidence="3 5" key="1">
    <citation type="submission" date="2023-07" db="EMBL/GenBank/DDBJ databases">
        <title>Sorghum-associated microbial communities from plants grown in Nebraska, USA.</title>
        <authorList>
            <person name="Schachtman D."/>
        </authorList>
    </citation>
    <scope>NUCLEOTIDE SEQUENCE</scope>
    <source>
        <strain evidence="4 5">BE105</strain>
        <strain evidence="3">BE69</strain>
    </source>
</reference>
<dbReference type="Proteomes" id="UP001249076">
    <property type="component" value="Unassembled WGS sequence"/>
</dbReference>
<keyword evidence="1" id="KW-0732">Signal</keyword>
<feature type="signal peptide" evidence="1">
    <location>
        <begin position="1"/>
        <end position="19"/>
    </location>
</feature>